<feature type="region of interest" description="Disordered" evidence="5">
    <location>
        <begin position="510"/>
        <end position="559"/>
    </location>
</feature>
<feature type="compositionally biased region" description="Basic and acidic residues" evidence="5">
    <location>
        <begin position="599"/>
        <end position="612"/>
    </location>
</feature>
<feature type="compositionally biased region" description="Basic and acidic residues" evidence="5">
    <location>
        <begin position="329"/>
        <end position="348"/>
    </location>
</feature>
<dbReference type="CDD" id="cd20071">
    <property type="entry name" value="SET_SMYD"/>
    <property type="match status" value="1"/>
</dbReference>
<gene>
    <name evidence="8" type="ORF">B0A49_07056</name>
</gene>
<name>A0A4U0WMQ6_9PEZI</name>
<feature type="compositionally biased region" description="Basic and acidic residues" evidence="5">
    <location>
        <begin position="193"/>
        <end position="207"/>
    </location>
</feature>
<dbReference type="Proteomes" id="UP000308768">
    <property type="component" value="Unassembled WGS sequence"/>
</dbReference>
<dbReference type="InterPro" id="IPR001214">
    <property type="entry name" value="SET_dom"/>
</dbReference>
<dbReference type="OrthoDB" id="5945798at2759"/>
<organism evidence="8 9">
    <name type="scientific">Cryomyces minteri</name>
    <dbReference type="NCBI Taxonomy" id="331657"/>
    <lineage>
        <taxon>Eukaryota</taxon>
        <taxon>Fungi</taxon>
        <taxon>Dikarya</taxon>
        <taxon>Ascomycota</taxon>
        <taxon>Pezizomycotina</taxon>
        <taxon>Dothideomycetes</taxon>
        <taxon>Dothideomycetes incertae sedis</taxon>
        <taxon>Cryomyces</taxon>
    </lineage>
</organism>
<dbReference type="Gene3D" id="2.170.270.10">
    <property type="entry name" value="SET domain"/>
    <property type="match status" value="1"/>
</dbReference>
<feature type="compositionally biased region" description="Acidic residues" evidence="5">
    <location>
        <begin position="530"/>
        <end position="544"/>
    </location>
</feature>
<evidence type="ECO:0000256" key="1">
    <source>
        <dbReference type="ARBA" id="ARBA00022723"/>
    </source>
</evidence>
<sequence>MALQSLTSTAHKASGVGEVEEEALKVEGLGTVIEEEGEVEEEVTEEAAPAIQASTAPDPYPLPEYPASLYQQSYQSPPVQYAQPTLATVPYQNQYQTQPSSAPVQSSYGVNMQQIAHTPNSYTAQPWTPQNQYTQAVPQIMGPPIRMGFDNNGFTDAGRPSYHPQGQPFVPPPSGNHYGSPPSYTGNKRKREHYSDHSHGPQSDRSKPNPYPPRFQSQQRNSNRTGPKVASAPAVPGFGPPLPSKPAPLPSQGPSNPKKKKKSHNQLGLTPRTESHEDSEDEDVDEEATFAATGQELKFEYRGQTSTLGSSADIAAWIEERRKRFPTKQRIEERKEEARKRIDQRKEAQQAQQRAHNQELQRKRKERKIRVEQNDNEQRKKAIEKHLIKAEKLRRKLKKSEEKAARAAMSLGLPSSLEGGADTVKLDGHGSPWTKLEGDQDQGLPVVDEGQLQTPSSLNIDTEGAHIMSIKPEFNEDLFSSLAWNLDEAITRTSSTFRFSSFLPPPLAPSLFDDDGGSSDMSISSSSEDPSSESDDSSDDEAPEEASSRRDGPTRVPPPVRERGICKFFLRTGRCRMGARCHFRHELPERSTKSIAIKDQGKDKSKRTEAKRKTLHQRLVEQEEEEENRLALQVIKQLGDNGFFEEDELNAKAKRGKDITIRAAMMILLLRKKGDISDETWASLTRLESHVDDIVRRDLLETMAHGAHQFSATQNDFSEETVVEMFARILCNSLTLVTPMYDPVGIAFDPLASISNHSCDPNAVVVFDGPRLSFRSLKSIAKDEEVFTAYVDTTNPFPYRHHELRNRFHFNCHCSKCMEAPTEPEDLFLQDPSKLPKTEPYVTFSATDVGRVLFQNTEWANGPQFAIGTDLDSRRLAGIQGYAFHNLEVAKDESDPYTAIKMLEDTIKLCFHSGMWPITRQPMPNLRQQLFVNMLSINNFIIAWCQGVNIYLLIDPYLYPQEFHPVRVVHAWTLVLLTLYVSGQQDDPAVQQMHGQGVDFGIIILGLLNHVSNNVENSHGKGSSFAETVQMRVPSILSDVFPQGPPPMAALNAALEQQWKCLSQMAMWLKV</sequence>
<dbReference type="SMART" id="SM00356">
    <property type="entry name" value="ZnF_C3H1"/>
    <property type="match status" value="1"/>
</dbReference>
<evidence type="ECO:0000256" key="5">
    <source>
        <dbReference type="SAM" id="MobiDB-lite"/>
    </source>
</evidence>
<feature type="compositionally biased region" description="Acidic residues" evidence="5">
    <location>
        <begin position="33"/>
        <end position="45"/>
    </location>
</feature>
<proteinExistence type="predicted"/>
<evidence type="ECO:0000256" key="3">
    <source>
        <dbReference type="ARBA" id="ARBA00022833"/>
    </source>
</evidence>
<accession>A0A4U0WMQ6</accession>
<feature type="domain" description="SET" evidence="7">
    <location>
        <begin position="692"/>
        <end position="791"/>
    </location>
</feature>
<dbReference type="PROSITE" id="PS50103">
    <property type="entry name" value="ZF_C3H1"/>
    <property type="match status" value="1"/>
</dbReference>
<dbReference type="AlphaFoldDB" id="A0A4U0WMQ6"/>
<dbReference type="PROSITE" id="PS50280">
    <property type="entry name" value="SET"/>
    <property type="match status" value="1"/>
</dbReference>
<feature type="compositionally biased region" description="Basic and acidic residues" evidence="5">
    <location>
        <begin position="369"/>
        <end position="385"/>
    </location>
</feature>
<evidence type="ECO:0000259" key="6">
    <source>
        <dbReference type="PROSITE" id="PS50103"/>
    </source>
</evidence>
<feature type="region of interest" description="Disordered" evidence="5">
    <location>
        <begin position="141"/>
        <end position="385"/>
    </location>
</feature>
<feature type="compositionally biased region" description="Polar residues" evidence="5">
    <location>
        <begin position="215"/>
        <end position="225"/>
    </location>
</feature>
<dbReference type="Pfam" id="PF00642">
    <property type="entry name" value="zf-CCCH"/>
    <property type="match status" value="1"/>
</dbReference>
<feature type="compositionally biased region" description="Low complexity" evidence="5">
    <location>
        <begin position="518"/>
        <end position="529"/>
    </location>
</feature>
<evidence type="ECO:0000259" key="7">
    <source>
        <dbReference type="PROSITE" id="PS50280"/>
    </source>
</evidence>
<dbReference type="Gene3D" id="4.10.1000.10">
    <property type="entry name" value="Zinc finger, CCCH-type"/>
    <property type="match status" value="1"/>
</dbReference>
<dbReference type="InterPro" id="IPR000571">
    <property type="entry name" value="Znf_CCCH"/>
</dbReference>
<evidence type="ECO:0000313" key="8">
    <source>
        <dbReference type="EMBL" id="TKA63596.1"/>
    </source>
</evidence>
<dbReference type="SUPFAM" id="SSF82199">
    <property type="entry name" value="SET domain"/>
    <property type="match status" value="1"/>
</dbReference>
<dbReference type="GO" id="GO:0005634">
    <property type="term" value="C:nucleus"/>
    <property type="evidence" value="ECO:0007669"/>
    <property type="project" value="TreeGrafter"/>
</dbReference>
<feature type="compositionally biased region" description="Pro residues" evidence="5">
    <location>
        <begin position="238"/>
        <end position="251"/>
    </location>
</feature>
<dbReference type="Pfam" id="PF00856">
    <property type="entry name" value="SET"/>
    <property type="match status" value="1"/>
</dbReference>
<dbReference type="GO" id="GO:0008270">
    <property type="term" value="F:zinc ion binding"/>
    <property type="evidence" value="ECO:0007669"/>
    <property type="project" value="UniProtKB-KW"/>
</dbReference>
<dbReference type="STRING" id="331657.A0A4U0WMQ6"/>
<dbReference type="PANTHER" id="PTHR12197:SF251">
    <property type="entry name" value="EG:BACR7C10.4 PROTEIN"/>
    <property type="match status" value="1"/>
</dbReference>
<evidence type="ECO:0000313" key="9">
    <source>
        <dbReference type="Proteomes" id="UP000308768"/>
    </source>
</evidence>
<feature type="region of interest" description="Disordered" evidence="5">
    <location>
        <begin position="27"/>
        <end position="58"/>
    </location>
</feature>
<feature type="zinc finger region" description="C3H1-type" evidence="4">
    <location>
        <begin position="561"/>
        <end position="588"/>
    </location>
</feature>
<keyword evidence="1 4" id="KW-0479">Metal-binding</keyword>
<keyword evidence="9" id="KW-1185">Reference proteome</keyword>
<dbReference type="InterPro" id="IPR019496">
    <property type="entry name" value="NUFIP1_cons_dom"/>
</dbReference>
<dbReference type="EMBL" id="NAJN01001380">
    <property type="protein sequence ID" value="TKA63596.1"/>
    <property type="molecule type" value="Genomic_DNA"/>
</dbReference>
<dbReference type="PANTHER" id="PTHR12197">
    <property type="entry name" value="HISTONE-LYSINE N-METHYLTRANSFERASE SMYD"/>
    <property type="match status" value="1"/>
</dbReference>
<feature type="region of interest" description="Disordered" evidence="5">
    <location>
        <begin position="413"/>
        <end position="447"/>
    </location>
</feature>
<comment type="caution">
    <text evidence="8">The sequence shown here is derived from an EMBL/GenBank/DDBJ whole genome shotgun (WGS) entry which is preliminary data.</text>
</comment>
<dbReference type="InterPro" id="IPR050869">
    <property type="entry name" value="H3K4_H4K5_MeTrfase"/>
</dbReference>
<feature type="compositionally biased region" description="Acidic residues" evidence="5">
    <location>
        <begin position="277"/>
        <end position="288"/>
    </location>
</feature>
<dbReference type="SUPFAM" id="SSF90229">
    <property type="entry name" value="CCCH zinc finger"/>
    <property type="match status" value="1"/>
</dbReference>
<keyword evidence="2 4" id="KW-0863">Zinc-finger</keyword>
<keyword evidence="3 4" id="KW-0862">Zinc</keyword>
<reference evidence="8 9" key="1">
    <citation type="submission" date="2017-03" db="EMBL/GenBank/DDBJ databases">
        <title>Genomes of endolithic fungi from Antarctica.</title>
        <authorList>
            <person name="Coleine C."/>
            <person name="Masonjones S."/>
            <person name="Stajich J.E."/>
        </authorList>
    </citation>
    <scope>NUCLEOTIDE SEQUENCE [LARGE SCALE GENOMIC DNA]</scope>
    <source>
        <strain evidence="8 9">CCFEE 5187</strain>
    </source>
</reference>
<protein>
    <recommendedName>
        <fullName evidence="10">C3H1-type domain-containing protein</fullName>
    </recommendedName>
</protein>
<feature type="domain" description="C3H1-type" evidence="6">
    <location>
        <begin position="561"/>
        <end position="588"/>
    </location>
</feature>
<dbReference type="InterPro" id="IPR046341">
    <property type="entry name" value="SET_dom_sf"/>
</dbReference>
<dbReference type="Pfam" id="PF10453">
    <property type="entry name" value="NUFIP1"/>
    <property type="match status" value="1"/>
</dbReference>
<evidence type="ECO:0000256" key="2">
    <source>
        <dbReference type="ARBA" id="ARBA00022771"/>
    </source>
</evidence>
<evidence type="ECO:0008006" key="10">
    <source>
        <dbReference type="Google" id="ProtNLM"/>
    </source>
</evidence>
<feature type="region of interest" description="Disordered" evidence="5">
    <location>
        <begin position="592"/>
        <end position="622"/>
    </location>
</feature>
<dbReference type="InterPro" id="IPR036855">
    <property type="entry name" value="Znf_CCCH_sf"/>
</dbReference>
<evidence type="ECO:0000256" key="4">
    <source>
        <dbReference type="PROSITE-ProRule" id="PRU00723"/>
    </source>
</evidence>